<evidence type="ECO:0000256" key="2">
    <source>
        <dbReference type="ARBA" id="ARBA00009425"/>
    </source>
</evidence>
<feature type="transmembrane region" description="Helical" evidence="7">
    <location>
        <begin position="69"/>
        <end position="88"/>
    </location>
</feature>
<evidence type="ECO:0000256" key="1">
    <source>
        <dbReference type="ARBA" id="ARBA00004651"/>
    </source>
</evidence>
<dbReference type="EMBL" id="VUNB01000001">
    <property type="protein sequence ID" value="MST68250.1"/>
    <property type="molecule type" value="Genomic_DNA"/>
</dbReference>
<dbReference type="PANTHER" id="PTHR33932:SF4">
    <property type="entry name" value="NA(+)_H(+) ANTIPORTER SUBUNIT B"/>
    <property type="match status" value="1"/>
</dbReference>
<dbReference type="Pfam" id="PF20501">
    <property type="entry name" value="MbhE"/>
    <property type="match status" value="1"/>
</dbReference>
<evidence type="ECO:0000256" key="4">
    <source>
        <dbReference type="ARBA" id="ARBA00022692"/>
    </source>
</evidence>
<feature type="transmembrane region" description="Helical" evidence="7">
    <location>
        <begin position="225"/>
        <end position="247"/>
    </location>
</feature>
<name>A0A6A8M6C8_9FIRM</name>
<protein>
    <submittedName>
        <fullName evidence="10">Uncharacterized protein</fullName>
    </submittedName>
</protein>
<evidence type="ECO:0000256" key="7">
    <source>
        <dbReference type="SAM" id="Phobius"/>
    </source>
</evidence>
<feature type="transmembrane region" description="Helical" evidence="7">
    <location>
        <begin position="121"/>
        <end position="139"/>
    </location>
</feature>
<evidence type="ECO:0000256" key="3">
    <source>
        <dbReference type="ARBA" id="ARBA00022475"/>
    </source>
</evidence>
<comment type="similarity">
    <text evidence="2">Belongs to the CPA3 antiporters (TC 2.A.63) subunit B family.</text>
</comment>
<keyword evidence="3" id="KW-1003">Cell membrane</keyword>
<dbReference type="InterPro" id="IPR050622">
    <property type="entry name" value="CPA3_antiporter_subunitB"/>
</dbReference>
<comment type="caution">
    <text evidence="10">The sequence shown here is derived from an EMBL/GenBank/DDBJ whole genome shotgun (WGS) entry which is preliminary data.</text>
</comment>
<feature type="domain" description="Na+/H+ antiporter MnhB subunit-related protein" evidence="8">
    <location>
        <begin position="121"/>
        <end position="241"/>
    </location>
</feature>
<dbReference type="PANTHER" id="PTHR33932">
    <property type="entry name" value="NA(+)/H(+) ANTIPORTER SUBUNIT B"/>
    <property type="match status" value="1"/>
</dbReference>
<keyword evidence="4 7" id="KW-0812">Transmembrane</keyword>
<evidence type="ECO:0000259" key="8">
    <source>
        <dbReference type="Pfam" id="PF04039"/>
    </source>
</evidence>
<dbReference type="InterPro" id="IPR007182">
    <property type="entry name" value="MnhB"/>
</dbReference>
<sequence length="257" mass="27956">MKKALPIILIVAGLAAVFVKFSFLPQIGNPDDPAHVRTSDYYIEHSVKDTNSPNYVTAVIVDYRAFDTMLETTVMFLAGLGVVVLLASKPDASARIIRPRRYIERRVHLGTPAYQSVNKDVMIKVLEPVILIYAVYVLFHGEVSLGGGFQAGALIGMVYILDTMVSPSTVSLIKLPKERSVALAGAGTFIYTFTGILTLAGGGIFLEYGKLPFPMSFAEKHSTGILLVEIGVTIGVMATIITILNGIMERVRFDDDI</sequence>
<gene>
    <name evidence="10" type="ORF">FYJ66_01325</name>
</gene>
<comment type="subcellular location">
    <subcellularLocation>
        <location evidence="1">Cell membrane</location>
        <topology evidence="1">Multi-pass membrane protein</topology>
    </subcellularLocation>
</comment>
<keyword evidence="6 7" id="KW-0472">Membrane</keyword>
<evidence type="ECO:0000259" key="9">
    <source>
        <dbReference type="Pfam" id="PF20501"/>
    </source>
</evidence>
<dbReference type="GO" id="GO:0005886">
    <property type="term" value="C:plasma membrane"/>
    <property type="evidence" value="ECO:0007669"/>
    <property type="project" value="UniProtKB-SubCell"/>
</dbReference>
<feature type="transmembrane region" description="Helical" evidence="7">
    <location>
        <begin position="181"/>
        <end position="205"/>
    </location>
</feature>
<feature type="transmembrane region" description="Helical" evidence="7">
    <location>
        <begin position="145"/>
        <end position="161"/>
    </location>
</feature>
<accession>A0A6A8M6C8</accession>
<evidence type="ECO:0000256" key="6">
    <source>
        <dbReference type="ARBA" id="ARBA00023136"/>
    </source>
</evidence>
<reference evidence="10" key="1">
    <citation type="submission" date="2019-09" db="EMBL/GenBank/DDBJ databases">
        <title>In-depth cultivation of the pig gut microbiome towards novel bacterial diversity and tailored functional studies.</title>
        <authorList>
            <person name="Wylensek D."/>
            <person name="Hitch T.C.A."/>
            <person name="Clavel T."/>
        </authorList>
    </citation>
    <scope>NUCLEOTIDE SEQUENCE</scope>
    <source>
        <strain evidence="10">RF-744-FAT-WT-3</strain>
    </source>
</reference>
<keyword evidence="5 7" id="KW-1133">Transmembrane helix</keyword>
<dbReference type="RefSeq" id="WP_154571719.1">
    <property type="nucleotide sequence ID" value="NZ_DBEZJY010000078.1"/>
</dbReference>
<proteinExistence type="inferred from homology"/>
<dbReference type="AlphaFoldDB" id="A0A6A8M6C8"/>
<dbReference type="Pfam" id="PF04039">
    <property type="entry name" value="MnhB"/>
    <property type="match status" value="1"/>
</dbReference>
<organism evidence="10">
    <name type="scientific">Baileyella intestinalis</name>
    <dbReference type="NCBI Taxonomy" id="2606709"/>
    <lineage>
        <taxon>Bacteria</taxon>
        <taxon>Bacillati</taxon>
        <taxon>Bacillota</taxon>
        <taxon>Clostridia</taxon>
        <taxon>Peptostreptococcales</taxon>
        <taxon>Anaerovoracaceae</taxon>
        <taxon>Baileyella</taxon>
    </lineage>
</organism>
<dbReference type="InterPro" id="IPR046806">
    <property type="entry name" value="MrpA_C/MbhE"/>
</dbReference>
<evidence type="ECO:0000256" key="5">
    <source>
        <dbReference type="ARBA" id="ARBA00022989"/>
    </source>
</evidence>
<feature type="domain" description="MrpA C-terminal/MbhE" evidence="9">
    <location>
        <begin position="33"/>
        <end position="92"/>
    </location>
</feature>
<evidence type="ECO:0000313" key="10">
    <source>
        <dbReference type="EMBL" id="MST68250.1"/>
    </source>
</evidence>